<sequence length="392" mass="45071">MKPNFGQFCLSIFILLNIACCVYGCLIDCGDDDDTRRNIRPKVPSNRPSILEAYSLVTTNSEIPRLDYDATTEDLEEKSLCKSSKLQYLQEKVLDGIERTLKFYDAHSNVTDRRLETIVGLIALKVVDSKYGMRFQRNYPINQWLAQVCTGVEETNDSVDGETCRKMVEVVKTRTVSWKSAKIVQHYAKGLPAVGHEKEYLWGSLKDGCLAALMINCEIPFVCDKTIGAQAAGSQYFLTHQFLYRILVNHMTHCIPQKTFLNEEVNHHQFCAKMYREAELVSRLNYPQIHRHLFNEYVGFCGYMGYPNFFREDWLENILTWQSRSEYGCFSYTPNAENVFPILNSMLLERQPTASEREKGILPNEKCGLPSTTVGLLSLAMHWDYMEENCKS</sequence>
<feature type="chain" id="PRO_5046611538" evidence="1">
    <location>
        <begin position="25"/>
        <end position="392"/>
    </location>
</feature>
<protein>
    <submittedName>
        <fullName evidence="2">Uncharacterized protein</fullName>
    </submittedName>
</protein>
<dbReference type="Pfam" id="PF15882">
    <property type="entry name" value="DUF4735"/>
    <property type="match status" value="1"/>
</dbReference>
<keyword evidence="3" id="KW-1185">Reference proteome</keyword>
<feature type="signal peptide" evidence="1">
    <location>
        <begin position="1"/>
        <end position="24"/>
    </location>
</feature>
<dbReference type="PANTHER" id="PTHR33539:SF1">
    <property type="entry name" value="UPF0764 PROTEIN C16ORF89"/>
    <property type="match status" value="1"/>
</dbReference>
<dbReference type="Proteomes" id="UP001642540">
    <property type="component" value="Unassembled WGS sequence"/>
</dbReference>
<evidence type="ECO:0000313" key="3">
    <source>
        <dbReference type="Proteomes" id="UP001642540"/>
    </source>
</evidence>
<keyword evidence="1" id="KW-0732">Signal</keyword>
<comment type="caution">
    <text evidence="2">The sequence shown here is derived from an EMBL/GenBank/DDBJ whole genome shotgun (WGS) entry which is preliminary data.</text>
</comment>
<dbReference type="PANTHER" id="PTHR33539">
    <property type="entry name" value="UPF0764 PROTEIN C16ORF89"/>
    <property type="match status" value="1"/>
</dbReference>
<proteinExistence type="predicted"/>
<dbReference type="EMBL" id="CAXLJM020000075">
    <property type="protein sequence ID" value="CAL8128934.1"/>
    <property type="molecule type" value="Genomic_DNA"/>
</dbReference>
<accession>A0ABP1RIX3</accession>
<gene>
    <name evidence="2" type="ORF">ODALV1_LOCUS22694</name>
</gene>
<organism evidence="2 3">
    <name type="scientific">Orchesella dallaii</name>
    <dbReference type="NCBI Taxonomy" id="48710"/>
    <lineage>
        <taxon>Eukaryota</taxon>
        <taxon>Metazoa</taxon>
        <taxon>Ecdysozoa</taxon>
        <taxon>Arthropoda</taxon>
        <taxon>Hexapoda</taxon>
        <taxon>Collembola</taxon>
        <taxon>Entomobryomorpha</taxon>
        <taxon>Entomobryoidea</taxon>
        <taxon>Orchesellidae</taxon>
        <taxon>Orchesellinae</taxon>
        <taxon>Orchesella</taxon>
    </lineage>
</organism>
<evidence type="ECO:0000256" key="1">
    <source>
        <dbReference type="SAM" id="SignalP"/>
    </source>
</evidence>
<name>A0ABP1RIX3_9HEXA</name>
<dbReference type="InterPro" id="IPR031751">
    <property type="entry name" value="DUF4735"/>
</dbReference>
<evidence type="ECO:0000313" key="2">
    <source>
        <dbReference type="EMBL" id="CAL8128934.1"/>
    </source>
</evidence>
<reference evidence="2 3" key="1">
    <citation type="submission" date="2024-08" db="EMBL/GenBank/DDBJ databases">
        <authorList>
            <person name="Cucini C."/>
            <person name="Frati F."/>
        </authorList>
    </citation>
    <scope>NUCLEOTIDE SEQUENCE [LARGE SCALE GENOMIC DNA]</scope>
</reference>